<dbReference type="InterPro" id="IPR023561">
    <property type="entry name" value="Carbonic_anhydrase_a-class"/>
</dbReference>
<dbReference type="STRING" id="104421.E2ALI9"/>
<keyword evidence="4" id="KW-1185">Reference proteome</keyword>
<dbReference type="InterPro" id="IPR001148">
    <property type="entry name" value="CA_dom"/>
</dbReference>
<accession>E2ALI9</accession>
<dbReference type="AlphaFoldDB" id="E2ALI9"/>
<dbReference type="Gene3D" id="3.10.200.10">
    <property type="entry name" value="Alpha carbonic anhydrase"/>
    <property type="match status" value="1"/>
</dbReference>
<dbReference type="FunCoup" id="E2ALI9">
    <property type="interactions" value="9"/>
</dbReference>
<evidence type="ECO:0000259" key="2">
    <source>
        <dbReference type="PROSITE" id="PS51144"/>
    </source>
</evidence>
<protein>
    <submittedName>
        <fullName evidence="3">Carbonic anhydrase 1</fullName>
    </submittedName>
</protein>
<dbReference type="SUPFAM" id="SSF51069">
    <property type="entry name" value="Carbonic anhydrase"/>
    <property type="match status" value="1"/>
</dbReference>
<dbReference type="OMA" id="FYSYHGS"/>
<dbReference type="Proteomes" id="UP000000311">
    <property type="component" value="Unassembled WGS sequence"/>
</dbReference>
<dbReference type="CDD" id="cd00326">
    <property type="entry name" value="alpha_CA"/>
    <property type="match status" value="1"/>
</dbReference>
<evidence type="ECO:0000256" key="1">
    <source>
        <dbReference type="ARBA" id="ARBA00010718"/>
    </source>
</evidence>
<name>E2ALI9_CAMFO</name>
<dbReference type="SMART" id="SM01057">
    <property type="entry name" value="Carb_anhydrase"/>
    <property type="match status" value="1"/>
</dbReference>
<dbReference type="PANTHER" id="PTHR18952:SF227">
    <property type="entry name" value="CARBONIC ANHYDRASE 13-RELATED"/>
    <property type="match status" value="1"/>
</dbReference>
<reference evidence="3 4" key="1">
    <citation type="journal article" date="2010" name="Science">
        <title>Genomic comparison of the ants Camponotus floridanus and Harpegnathos saltator.</title>
        <authorList>
            <person name="Bonasio R."/>
            <person name="Zhang G."/>
            <person name="Ye C."/>
            <person name="Mutti N.S."/>
            <person name="Fang X."/>
            <person name="Qin N."/>
            <person name="Donahue G."/>
            <person name="Yang P."/>
            <person name="Li Q."/>
            <person name="Li C."/>
            <person name="Zhang P."/>
            <person name="Huang Z."/>
            <person name="Berger S.L."/>
            <person name="Reinberg D."/>
            <person name="Wang J."/>
            <person name="Liebig J."/>
        </authorList>
    </citation>
    <scope>NUCLEOTIDE SEQUENCE [LARGE SCALE GENOMIC DNA]</scope>
    <source>
        <strain evidence="4">C129</strain>
    </source>
</reference>
<dbReference type="InterPro" id="IPR036398">
    <property type="entry name" value="CA_dom_sf"/>
</dbReference>
<dbReference type="PANTHER" id="PTHR18952">
    <property type="entry name" value="CARBONIC ANHYDRASE"/>
    <property type="match status" value="1"/>
</dbReference>
<evidence type="ECO:0000313" key="3">
    <source>
        <dbReference type="EMBL" id="EFN65691.1"/>
    </source>
</evidence>
<dbReference type="OrthoDB" id="429145at2759"/>
<dbReference type="GO" id="GO:0004089">
    <property type="term" value="F:carbonate dehydratase activity"/>
    <property type="evidence" value="ECO:0007669"/>
    <property type="project" value="InterPro"/>
</dbReference>
<dbReference type="EMBL" id="GL440609">
    <property type="protein sequence ID" value="EFN65691.1"/>
    <property type="molecule type" value="Genomic_DNA"/>
</dbReference>
<comment type="similarity">
    <text evidence="1">Belongs to the alpha-carbonic anhydrase family.</text>
</comment>
<dbReference type="GO" id="GO:0008270">
    <property type="term" value="F:zinc ion binding"/>
    <property type="evidence" value="ECO:0007669"/>
    <property type="project" value="InterPro"/>
</dbReference>
<evidence type="ECO:0000313" key="4">
    <source>
        <dbReference type="Proteomes" id="UP000000311"/>
    </source>
</evidence>
<organism evidence="4">
    <name type="scientific">Camponotus floridanus</name>
    <name type="common">Florida carpenter ant</name>
    <dbReference type="NCBI Taxonomy" id="104421"/>
    <lineage>
        <taxon>Eukaryota</taxon>
        <taxon>Metazoa</taxon>
        <taxon>Ecdysozoa</taxon>
        <taxon>Arthropoda</taxon>
        <taxon>Hexapoda</taxon>
        <taxon>Insecta</taxon>
        <taxon>Pterygota</taxon>
        <taxon>Neoptera</taxon>
        <taxon>Endopterygota</taxon>
        <taxon>Hymenoptera</taxon>
        <taxon>Apocrita</taxon>
        <taxon>Aculeata</taxon>
        <taxon>Formicoidea</taxon>
        <taxon>Formicidae</taxon>
        <taxon>Formicinae</taxon>
        <taxon>Camponotus</taxon>
    </lineage>
</organism>
<gene>
    <name evidence="3" type="ORF">EAG_10948</name>
</gene>
<sequence>MLDFSLTECMIVCSSVLLIILFLNDIWNWTQLFSCTENRTDYVDYRTPAFSFGYAHQNGPHTWKDLYPASTGSNQSPINIITRLAVVMQPSEPLLWSNYNNGPLSMTIANSGHTVIFQGSWTSTTWPQLKGGPLTDTYDFSHVLFHWGPSNEEGSEHTLDYVRYPMELQIVHRKRGIKSLLEAIALGAKDGLAIVSFFLQINYADNPYLDHIVSNLWRITSPGSIVCIPPFPLEWIFSPFDRDYYTYNGSLSQPPCNEIVTWIVQQEPIAISTSQVEQFRKLCSIDYQPLLLNCRPVQSLNDRDVYFYEESVS</sequence>
<dbReference type="GO" id="GO:0005737">
    <property type="term" value="C:cytoplasm"/>
    <property type="evidence" value="ECO:0007669"/>
    <property type="project" value="TreeGrafter"/>
</dbReference>
<dbReference type="Pfam" id="PF00194">
    <property type="entry name" value="Carb_anhydrase"/>
    <property type="match status" value="1"/>
</dbReference>
<dbReference type="InParanoid" id="E2ALI9"/>
<dbReference type="PROSITE" id="PS51144">
    <property type="entry name" value="ALPHA_CA_2"/>
    <property type="match status" value="1"/>
</dbReference>
<proteinExistence type="inferred from homology"/>
<feature type="domain" description="Alpha-carbonic anhydrase" evidence="2">
    <location>
        <begin position="50"/>
        <end position="309"/>
    </location>
</feature>